<dbReference type="PROSITE" id="PS50863">
    <property type="entry name" value="B3"/>
    <property type="match status" value="1"/>
</dbReference>
<dbReference type="Pfam" id="PF02309">
    <property type="entry name" value="AUX_IAA"/>
    <property type="match status" value="1"/>
</dbReference>
<comment type="caution">
    <text evidence="14">The sequence shown here is derived from an EMBL/GenBank/DDBJ whole genome shotgun (WGS) entry which is preliminary data.</text>
</comment>
<dbReference type="FunFam" id="3.10.20.90:FF:000047">
    <property type="entry name" value="Auxin response factor"/>
    <property type="match status" value="1"/>
</dbReference>
<dbReference type="SUPFAM" id="SSF54277">
    <property type="entry name" value="CAD &amp; PB1 domains"/>
    <property type="match status" value="1"/>
</dbReference>
<comment type="function">
    <text evidence="10">Auxin response factors (ARFs) are transcriptional factors that bind specifically to the DNA sequence 5'-TGTCTC-3' found in the auxin-responsive promoter elements (AuxREs).</text>
</comment>
<evidence type="ECO:0000259" key="12">
    <source>
        <dbReference type="PROSITE" id="PS50863"/>
    </source>
</evidence>
<evidence type="ECO:0000313" key="15">
    <source>
        <dbReference type="Proteomes" id="UP001630127"/>
    </source>
</evidence>
<feature type="region of interest" description="Disordered" evidence="11">
    <location>
        <begin position="502"/>
        <end position="535"/>
    </location>
</feature>
<dbReference type="PANTHER" id="PTHR31384">
    <property type="entry name" value="AUXIN RESPONSE FACTOR 4-RELATED"/>
    <property type="match status" value="1"/>
</dbReference>
<dbReference type="Proteomes" id="UP001630127">
    <property type="component" value="Unassembled WGS sequence"/>
</dbReference>
<keyword evidence="6 10" id="KW-0804">Transcription</keyword>
<keyword evidence="7 10" id="KW-0539">Nucleus</keyword>
<dbReference type="GO" id="GO:0009835">
    <property type="term" value="P:fruit ripening"/>
    <property type="evidence" value="ECO:0007669"/>
    <property type="project" value="UniProtKB-KW"/>
</dbReference>
<dbReference type="Pfam" id="PF02362">
    <property type="entry name" value="B3"/>
    <property type="match status" value="1"/>
</dbReference>
<evidence type="ECO:0000256" key="7">
    <source>
        <dbReference type="ARBA" id="ARBA00023242"/>
    </source>
</evidence>
<feature type="compositionally biased region" description="Low complexity" evidence="11">
    <location>
        <begin position="502"/>
        <end position="511"/>
    </location>
</feature>
<evidence type="ECO:0000256" key="8">
    <source>
        <dbReference type="ARBA" id="ARBA00023294"/>
    </source>
</evidence>
<dbReference type="InterPro" id="IPR044835">
    <property type="entry name" value="ARF_plant"/>
</dbReference>
<feature type="compositionally biased region" description="Basic and acidic residues" evidence="11">
    <location>
        <begin position="524"/>
        <end position="535"/>
    </location>
</feature>
<dbReference type="AlphaFoldDB" id="A0ABD3B537"/>
<protein>
    <recommendedName>
        <fullName evidence="10">Auxin response factor</fullName>
    </recommendedName>
</protein>
<dbReference type="Gene3D" id="3.10.20.90">
    <property type="entry name" value="Phosphatidylinositol 3-kinase Catalytic Subunit, Chain A, domain 1"/>
    <property type="match status" value="1"/>
</dbReference>
<proteinExistence type="inferred from homology"/>
<evidence type="ECO:0000256" key="6">
    <source>
        <dbReference type="ARBA" id="ARBA00023163"/>
    </source>
</evidence>
<dbReference type="SMART" id="SM01019">
    <property type="entry name" value="B3"/>
    <property type="match status" value="1"/>
</dbReference>
<evidence type="ECO:0000256" key="9">
    <source>
        <dbReference type="ARBA" id="ARBA00033478"/>
    </source>
</evidence>
<name>A0ABD3B537_9GENT</name>
<evidence type="ECO:0000256" key="1">
    <source>
        <dbReference type="ARBA" id="ARBA00004123"/>
    </source>
</evidence>
<organism evidence="14 15">
    <name type="scientific">Cinchona calisaya</name>
    <dbReference type="NCBI Taxonomy" id="153742"/>
    <lineage>
        <taxon>Eukaryota</taxon>
        <taxon>Viridiplantae</taxon>
        <taxon>Streptophyta</taxon>
        <taxon>Embryophyta</taxon>
        <taxon>Tracheophyta</taxon>
        <taxon>Spermatophyta</taxon>
        <taxon>Magnoliopsida</taxon>
        <taxon>eudicotyledons</taxon>
        <taxon>Gunneridae</taxon>
        <taxon>Pentapetalae</taxon>
        <taxon>asterids</taxon>
        <taxon>lamiids</taxon>
        <taxon>Gentianales</taxon>
        <taxon>Rubiaceae</taxon>
        <taxon>Cinchonoideae</taxon>
        <taxon>Cinchoneae</taxon>
        <taxon>Cinchona</taxon>
    </lineage>
</organism>
<dbReference type="InterPro" id="IPR003340">
    <property type="entry name" value="B3_DNA-bd"/>
</dbReference>
<dbReference type="PROSITE" id="PS51745">
    <property type="entry name" value="PB1"/>
    <property type="match status" value="1"/>
</dbReference>
<evidence type="ECO:0000256" key="2">
    <source>
        <dbReference type="ARBA" id="ARBA00007853"/>
    </source>
</evidence>
<keyword evidence="3" id="KW-0217">Developmental protein</keyword>
<dbReference type="InterPro" id="IPR053793">
    <property type="entry name" value="PB1-like"/>
</dbReference>
<dbReference type="SUPFAM" id="SSF101936">
    <property type="entry name" value="DNA-binding pseudobarrel domain"/>
    <property type="match status" value="1"/>
</dbReference>
<dbReference type="InterPro" id="IPR010525">
    <property type="entry name" value="ARF_dom"/>
</dbReference>
<reference evidence="14 15" key="1">
    <citation type="submission" date="2024-11" db="EMBL/GenBank/DDBJ databases">
        <title>A near-complete genome assembly of Cinchona calisaya.</title>
        <authorList>
            <person name="Lian D.C."/>
            <person name="Zhao X.W."/>
            <person name="Wei L."/>
        </authorList>
    </citation>
    <scope>NUCLEOTIDE SEQUENCE [LARGE SCALE GENOMIC DNA]</scope>
    <source>
        <tissue evidence="14">Nenye</tissue>
    </source>
</reference>
<keyword evidence="5 10" id="KW-0238">DNA-binding</keyword>
<evidence type="ECO:0000259" key="13">
    <source>
        <dbReference type="PROSITE" id="PS51745"/>
    </source>
</evidence>
<dbReference type="GO" id="GO:0009734">
    <property type="term" value="P:auxin-activated signaling pathway"/>
    <property type="evidence" value="ECO:0007669"/>
    <property type="project" value="UniProtKB-KW"/>
</dbReference>
<accession>A0ABD3B537</accession>
<comment type="subunit">
    <text evidence="10">Homodimers and heterodimers.</text>
</comment>
<evidence type="ECO:0000256" key="11">
    <source>
        <dbReference type="SAM" id="MobiDB-lite"/>
    </source>
</evidence>
<keyword evidence="4 10" id="KW-0805">Transcription regulation</keyword>
<feature type="domain" description="TF-B3" evidence="12">
    <location>
        <begin position="127"/>
        <end position="229"/>
    </location>
</feature>
<comment type="similarity">
    <text evidence="2 10">Belongs to the ARF family.</text>
</comment>
<sequence length="665" mass="74223">MAHIAANNFAGGPHPGSPNDALYKELWHACAGPLVTLPREGERVYYFPQGHMEQLEASTHQGLDHQLPSFNLPAKILCKVMNVHLRAELETDEVYAQVTLLPDSDQNEITSPDPPLPEPQRCTVHSFCKTLTASDTSTHGGFSVLRRHADDCLPPLDMSQQPPWQELVATDLHGNEWHFRHIFRGQPRRHLLTTGWSVFVSAKKLVAGDAFIFLRGENGELRVGVRRLMRQINNMPSSVISSHSMHLGVLATASHAITTKTRFSVFYKPRTSRSEFIVSVNKYLEARSHKLSVGMRFKMTFEGEEVPERRFSGTIVGVGDNTSSRWPDSEWRSLKVQWDEPSSILRPDRVSPWEIEPLVAVTPLNPQPPQRNKRARPQILPSAMQDLSTLGVWKSPVESAYSDPSRAHDFYPSPKLSAVTKASNMGYSENNSLPPVSSKSMFWPNQVETVTESVAPVSEKRQANGYRLFGIELLDHSTVEDTSPVVVSGAALEDQPLLSLDSESDQLSEPSHPNRSDVPSISCDPEKSCLRSPHESQSRQIRSCTKVHMQGIAVGRAVDLTRFDGYDDLLKKLEEMFEIDGELCGSTKKWQVVYTDDEDDMMMVGDDPWHEFCGMVRKIYIYTSEEAKKLLPKIKLPVGEVKSGKLSADAAVGTEELSSNVGSGY</sequence>
<dbReference type="GO" id="GO:0003677">
    <property type="term" value="F:DNA binding"/>
    <property type="evidence" value="ECO:0007669"/>
    <property type="project" value="UniProtKB-KW"/>
</dbReference>
<keyword evidence="15" id="KW-1185">Reference proteome</keyword>
<dbReference type="CDD" id="cd10017">
    <property type="entry name" value="B3_DNA"/>
    <property type="match status" value="1"/>
</dbReference>
<keyword evidence="9" id="KW-0292">Fruit ripening</keyword>
<dbReference type="Gene3D" id="2.30.30.1040">
    <property type="match status" value="1"/>
</dbReference>
<gene>
    <name evidence="14" type="ORF">ACH5RR_001841</name>
</gene>
<dbReference type="FunFam" id="2.30.30.1040:FF:000001">
    <property type="entry name" value="Auxin response factor"/>
    <property type="match status" value="1"/>
</dbReference>
<dbReference type="PANTHER" id="PTHR31384:SF96">
    <property type="entry name" value="AUXIN RESPONSE FACTOR 1"/>
    <property type="match status" value="1"/>
</dbReference>
<dbReference type="EMBL" id="JBJUIK010000001">
    <property type="protein sequence ID" value="KAL3538475.1"/>
    <property type="molecule type" value="Genomic_DNA"/>
</dbReference>
<evidence type="ECO:0000313" key="14">
    <source>
        <dbReference type="EMBL" id="KAL3538475.1"/>
    </source>
</evidence>
<dbReference type="InterPro" id="IPR033389">
    <property type="entry name" value="AUX/IAA_dom"/>
</dbReference>
<dbReference type="GO" id="GO:0005634">
    <property type="term" value="C:nucleus"/>
    <property type="evidence" value="ECO:0007669"/>
    <property type="project" value="UniProtKB-SubCell"/>
</dbReference>
<evidence type="ECO:0000256" key="5">
    <source>
        <dbReference type="ARBA" id="ARBA00023125"/>
    </source>
</evidence>
<dbReference type="InterPro" id="IPR015300">
    <property type="entry name" value="DNA-bd_pseudobarrel_sf"/>
</dbReference>
<evidence type="ECO:0000256" key="10">
    <source>
        <dbReference type="RuleBase" id="RU004561"/>
    </source>
</evidence>
<feature type="domain" description="PB1" evidence="13">
    <location>
        <begin position="542"/>
        <end position="635"/>
    </location>
</feature>
<comment type="subcellular location">
    <subcellularLocation>
        <location evidence="1 10">Nucleus</location>
    </subcellularLocation>
</comment>
<dbReference type="Pfam" id="PF06507">
    <property type="entry name" value="ARF_AD"/>
    <property type="match status" value="1"/>
</dbReference>
<evidence type="ECO:0000256" key="3">
    <source>
        <dbReference type="ARBA" id="ARBA00022473"/>
    </source>
</evidence>
<evidence type="ECO:0000256" key="4">
    <source>
        <dbReference type="ARBA" id="ARBA00023015"/>
    </source>
</evidence>
<dbReference type="Gene3D" id="2.40.330.10">
    <property type="entry name" value="DNA-binding pseudobarrel domain"/>
    <property type="match status" value="1"/>
</dbReference>
<dbReference type="FunFam" id="2.40.330.10:FF:000001">
    <property type="entry name" value="Auxin response factor"/>
    <property type="match status" value="1"/>
</dbReference>
<keyword evidence="8 10" id="KW-0927">Auxin signaling pathway</keyword>